<evidence type="ECO:0000313" key="13">
    <source>
        <dbReference type="EMBL" id="GMI07511.1"/>
    </source>
</evidence>
<gene>
    <name evidence="13" type="ORF">TrVE_jg8439</name>
</gene>
<evidence type="ECO:0000256" key="12">
    <source>
        <dbReference type="SAM" id="Phobius"/>
    </source>
</evidence>
<keyword evidence="7" id="KW-0677">Repeat</keyword>
<dbReference type="PANTHER" id="PTHR48062">
    <property type="entry name" value="RECEPTOR-LIKE PROTEIN 14"/>
    <property type="match status" value="1"/>
</dbReference>
<dbReference type="Gene3D" id="3.80.10.10">
    <property type="entry name" value="Ribonuclease Inhibitor"/>
    <property type="match status" value="1"/>
</dbReference>
<evidence type="ECO:0000313" key="14">
    <source>
        <dbReference type="Proteomes" id="UP001165160"/>
    </source>
</evidence>
<dbReference type="SUPFAM" id="SSF52058">
    <property type="entry name" value="L domain-like"/>
    <property type="match status" value="1"/>
</dbReference>
<evidence type="ECO:0000256" key="4">
    <source>
        <dbReference type="ARBA" id="ARBA00022614"/>
    </source>
</evidence>
<evidence type="ECO:0000256" key="6">
    <source>
        <dbReference type="ARBA" id="ARBA00022729"/>
    </source>
</evidence>
<dbReference type="Pfam" id="PF00560">
    <property type="entry name" value="LRR_1"/>
    <property type="match status" value="1"/>
</dbReference>
<feature type="transmembrane region" description="Helical" evidence="12">
    <location>
        <begin position="228"/>
        <end position="247"/>
    </location>
</feature>
<dbReference type="FunFam" id="3.80.10.10:FF:000383">
    <property type="entry name" value="Leucine-rich repeat receptor protein kinase EMS1"/>
    <property type="match status" value="1"/>
</dbReference>
<proteinExistence type="inferred from homology"/>
<keyword evidence="8 12" id="KW-1133">Transmembrane helix</keyword>
<dbReference type="GO" id="GO:0005886">
    <property type="term" value="C:plasma membrane"/>
    <property type="evidence" value="ECO:0007669"/>
    <property type="project" value="UniProtKB-SubCell"/>
</dbReference>
<dbReference type="PANTHER" id="PTHR48062:SF52">
    <property type="entry name" value="RECEPTOR-LIKE PROTEIN 8-RELATED"/>
    <property type="match status" value="1"/>
</dbReference>
<keyword evidence="3" id="KW-1003">Cell membrane</keyword>
<reference evidence="14" key="1">
    <citation type="journal article" date="2023" name="Commun. Biol.">
        <title>Genome analysis of Parmales, the sister group of diatoms, reveals the evolutionary specialization of diatoms from phago-mixotrophs to photoautotrophs.</title>
        <authorList>
            <person name="Ban H."/>
            <person name="Sato S."/>
            <person name="Yoshikawa S."/>
            <person name="Yamada K."/>
            <person name="Nakamura Y."/>
            <person name="Ichinomiya M."/>
            <person name="Sato N."/>
            <person name="Blanc-Mathieu R."/>
            <person name="Endo H."/>
            <person name="Kuwata A."/>
            <person name="Ogata H."/>
        </authorList>
    </citation>
    <scope>NUCLEOTIDE SEQUENCE [LARGE SCALE GENOMIC DNA]</scope>
    <source>
        <strain evidence="14">NIES 3699</strain>
    </source>
</reference>
<dbReference type="AlphaFoldDB" id="A0A9W7F9C9"/>
<evidence type="ECO:0000256" key="5">
    <source>
        <dbReference type="ARBA" id="ARBA00022692"/>
    </source>
</evidence>
<keyword evidence="6" id="KW-0732">Signal</keyword>
<feature type="transmembrane region" description="Helical" evidence="12">
    <location>
        <begin position="205"/>
        <end position="222"/>
    </location>
</feature>
<name>A0A9W7F9C9_9STRA</name>
<comment type="caution">
    <text evidence="13">The sequence shown here is derived from an EMBL/GenBank/DDBJ whole genome shotgun (WGS) entry which is preliminary data.</text>
</comment>
<dbReference type="Proteomes" id="UP001165160">
    <property type="component" value="Unassembled WGS sequence"/>
</dbReference>
<sequence length="915" mass="101997">MAKVADFDPPSPLTSFSNPSLGPGASPPHIFLTENADSTPNLTPGATSSAEEEGPRKKEDEDTDEDVNDQIGEHIEECGEGEDAGEAFDGGANVIEEAGAKSAGKLLEMISIFINFLQNYALITMIDVEWPLSFTWLTDWMYFFTFFWVDFSFDAGEAPAIVMGMSIAPVLILCFDHGLFPTLTKKASDDDGSHILGVGEKEERAMARLVIFSTFVIVLGTLDTPLRWSLPLIIFAFLFTFFFFATIPQNKTVSTMITTKIKNKATSASLTNAFKKLNEAVAKLHFAKILPQKKLFWKVFWPLIILPLLAAVILNDNKYTGAIVSLWIAPFLWAVVDLVYLSGINACLKILRAGREDVTREIDPNANQTNATFAPLIFNATNTTAFNNYETITILHPIIGLFGFLLLIGYTFIPLIVMFRCAKSVKNTLKSGRTYQVDLEDMARRFRDEVDLSSSSGVDVESGSPKKSEEQKSEVETNSFKFAVVGVLLSSFKENFWWWKVNQMLERGVLACVIMLEWSPWIACGTAGIGWMGSILARPYWSSEEVRADIIGRTTTLITVIAAAFIEYNELTGEELWLEILLNGSVLFTVALLIKEIGPVRVIKSVKKFIKKLSRTKKLQGGKESISLMSREDIEDLSMKEFRALSGEIQLALTLKFPQHWAPIDFWHEQVPVTSPNKLTGDVKVLVQIAEAMNSGEALVWYSIVTERFVFIRDHTSADSAEQRIFTVDWSAVNLSGQVPAKLLDQLPRLTELNMKDNELTFWENDVHGLQRLGLHNVGLGITEEVSTLIECAKSLGRDANLVMERNKLMGNLPESIGWLVNLEYLDLSDNKFTGAIPAAIGWLAKMNHLCLEGNSFSGAIPIELALLTNVEILDISNNYFEHSTDGVVHVPKQLLTITRKFTGGTENYFKYENK</sequence>
<feature type="transmembrane region" description="Helical" evidence="12">
    <location>
        <begin position="295"/>
        <end position="314"/>
    </location>
</feature>
<evidence type="ECO:0000256" key="11">
    <source>
        <dbReference type="SAM" id="MobiDB-lite"/>
    </source>
</evidence>
<evidence type="ECO:0000256" key="3">
    <source>
        <dbReference type="ARBA" id="ARBA00022475"/>
    </source>
</evidence>
<feature type="transmembrane region" description="Helical" evidence="12">
    <location>
        <begin position="326"/>
        <end position="348"/>
    </location>
</feature>
<dbReference type="InterPro" id="IPR001611">
    <property type="entry name" value="Leu-rich_rpt"/>
</dbReference>
<evidence type="ECO:0000256" key="9">
    <source>
        <dbReference type="ARBA" id="ARBA00023136"/>
    </source>
</evidence>
<evidence type="ECO:0000256" key="1">
    <source>
        <dbReference type="ARBA" id="ARBA00004236"/>
    </source>
</evidence>
<comment type="similarity">
    <text evidence="2">Belongs to the RLP family.</text>
</comment>
<keyword evidence="5 12" id="KW-0812">Transmembrane</keyword>
<accession>A0A9W7F9C9</accession>
<feature type="transmembrane region" description="Helical" evidence="12">
    <location>
        <begin position="161"/>
        <end position="184"/>
    </location>
</feature>
<dbReference type="InterPro" id="IPR032675">
    <property type="entry name" value="LRR_dom_sf"/>
</dbReference>
<dbReference type="GO" id="GO:0012505">
    <property type="term" value="C:endomembrane system"/>
    <property type="evidence" value="ECO:0007669"/>
    <property type="project" value="UniProtKB-SubCell"/>
</dbReference>
<feature type="compositionally biased region" description="Polar residues" evidence="11">
    <location>
        <begin position="35"/>
        <end position="49"/>
    </location>
</feature>
<evidence type="ECO:0000256" key="2">
    <source>
        <dbReference type="ARBA" id="ARBA00009592"/>
    </source>
</evidence>
<evidence type="ECO:0000256" key="7">
    <source>
        <dbReference type="ARBA" id="ARBA00022737"/>
    </source>
</evidence>
<keyword evidence="14" id="KW-1185">Reference proteome</keyword>
<comment type="subcellular location">
    <subcellularLocation>
        <location evidence="1">Cell membrane</location>
    </subcellularLocation>
    <subcellularLocation>
        <location evidence="10">Endomembrane system</location>
        <topology evidence="10">Single-pass membrane protein</topology>
    </subcellularLocation>
</comment>
<evidence type="ECO:0000256" key="10">
    <source>
        <dbReference type="ARBA" id="ARBA00037847"/>
    </source>
</evidence>
<feature type="region of interest" description="Disordered" evidence="11">
    <location>
        <begin position="1"/>
        <end position="66"/>
    </location>
</feature>
<dbReference type="InterPro" id="IPR051502">
    <property type="entry name" value="RLP_Defense_Trigger"/>
</dbReference>
<dbReference type="EMBL" id="BRXX01000365">
    <property type="protein sequence ID" value="GMI07511.1"/>
    <property type="molecule type" value="Genomic_DNA"/>
</dbReference>
<keyword evidence="9 12" id="KW-0472">Membrane</keyword>
<evidence type="ECO:0000256" key="8">
    <source>
        <dbReference type="ARBA" id="ARBA00022989"/>
    </source>
</evidence>
<keyword evidence="4" id="KW-0433">Leucine-rich repeat</keyword>
<organism evidence="13 14">
    <name type="scientific">Triparma verrucosa</name>
    <dbReference type="NCBI Taxonomy" id="1606542"/>
    <lineage>
        <taxon>Eukaryota</taxon>
        <taxon>Sar</taxon>
        <taxon>Stramenopiles</taxon>
        <taxon>Ochrophyta</taxon>
        <taxon>Bolidophyceae</taxon>
        <taxon>Parmales</taxon>
        <taxon>Triparmaceae</taxon>
        <taxon>Triparma</taxon>
    </lineage>
</organism>
<feature type="transmembrane region" description="Helical" evidence="12">
    <location>
        <begin position="398"/>
        <end position="419"/>
    </location>
</feature>
<protein>
    <submittedName>
        <fullName evidence="13">Uncharacterized protein</fullName>
    </submittedName>
</protein>